<organism evidence="11 12">
    <name type="scientific">Arachnia propionica</name>
    <dbReference type="NCBI Taxonomy" id="1750"/>
    <lineage>
        <taxon>Bacteria</taxon>
        <taxon>Bacillati</taxon>
        <taxon>Actinomycetota</taxon>
        <taxon>Actinomycetes</taxon>
        <taxon>Propionibacteriales</taxon>
        <taxon>Propionibacteriaceae</taxon>
        <taxon>Arachnia</taxon>
    </lineage>
</organism>
<dbReference type="GO" id="GO:0005737">
    <property type="term" value="C:cytoplasm"/>
    <property type="evidence" value="ECO:0007669"/>
    <property type="project" value="UniProtKB-SubCell"/>
</dbReference>
<evidence type="ECO:0000313" key="11">
    <source>
        <dbReference type="EMBL" id="RRD03443.1"/>
    </source>
</evidence>
<dbReference type="HAMAP" id="MF_00151">
    <property type="entry name" value="PPAT_bact"/>
    <property type="match status" value="1"/>
</dbReference>
<comment type="cofactor">
    <cofactor evidence="9">
        <name>Mg(2+)</name>
        <dbReference type="ChEBI" id="CHEBI:18420"/>
    </cofactor>
</comment>
<keyword evidence="1 9" id="KW-0963">Cytoplasm</keyword>
<evidence type="ECO:0000256" key="5">
    <source>
        <dbReference type="ARBA" id="ARBA00022840"/>
    </source>
</evidence>
<protein>
    <recommendedName>
        <fullName evidence="9">Phosphopantetheine adenylyltransferase</fullName>
        <ecNumber evidence="9">2.7.7.3</ecNumber>
    </recommendedName>
    <alternativeName>
        <fullName evidence="9">Dephospho-CoA pyrophosphorylase</fullName>
    </alternativeName>
    <alternativeName>
        <fullName evidence="9">Pantetheine-phosphate adenylyltransferase</fullName>
        <shortName evidence="9">PPAT</shortName>
    </alternativeName>
</protein>
<dbReference type="InterPro" id="IPR004821">
    <property type="entry name" value="Cyt_trans-like"/>
</dbReference>
<dbReference type="EMBL" id="RQZG01000020">
    <property type="protein sequence ID" value="RRD03443.1"/>
    <property type="molecule type" value="Genomic_DNA"/>
</dbReference>
<feature type="domain" description="Cytidyltransferase-like" evidence="10">
    <location>
        <begin position="5"/>
        <end position="132"/>
    </location>
</feature>
<comment type="subcellular location">
    <subcellularLocation>
        <location evidence="9">Cytoplasm</location>
    </subcellularLocation>
</comment>
<comment type="similarity">
    <text evidence="9">Belongs to the bacterial CoaD family.</text>
</comment>
<proteinExistence type="inferred from homology"/>
<feature type="binding site" evidence="9">
    <location>
        <position position="98"/>
    </location>
    <ligand>
        <name>ATP</name>
        <dbReference type="ChEBI" id="CHEBI:30616"/>
    </ligand>
</feature>
<feature type="binding site" evidence="9">
    <location>
        <position position="41"/>
    </location>
    <ligand>
        <name>substrate</name>
    </ligand>
</feature>
<dbReference type="Proteomes" id="UP000280819">
    <property type="component" value="Unassembled WGS sequence"/>
</dbReference>
<evidence type="ECO:0000256" key="2">
    <source>
        <dbReference type="ARBA" id="ARBA00022679"/>
    </source>
</evidence>
<dbReference type="InterPro" id="IPR014729">
    <property type="entry name" value="Rossmann-like_a/b/a_fold"/>
</dbReference>
<dbReference type="Pfam" id="PF01467">
    <property type="entry name" value="CTP_transf_like"/>
    <property type="match status" value="1"/>
</dbReference>
<dbReference type="EC" id="2.7.7.3" evidence="9"/>
<feature type="binding site" evidence="9">
    <location>
        <position position="9"/>
    </location>
    <ligand>
        <name>substrate</name>
    </ligand>
</feature>
<evidence type="ECO:0000313" key="12">
    <source>
        <dbReference type="Proteomes" id="UP000280819"/>
    </source>
</evidence>
<keyword evidence="2 9" id="KW-0808">Transferase</keyword>
<dbReference type="PANTHER" id="PTHR21342">
    <property type="entry name" value="PHOSPHOPANTETHEINE ADENYLYLTRANSFERASE"/>
    <property type="match status" value="1"/>
</dbReference>
<evidence type="ECO:0000256" key="7">
    <source>
        <dbReference type="ARBA" id="ARBA00022993"/>
    </source>
</evidence>
<dbReference type="PRINTS" id="PR01020">
    <property type="entry name" value="LPSBIOSNTHSS"/>
</dbReference>
<dbReference type="InterPro" id="IPR001980">
    <property type="entry name" value="PPAT"/>
</dbReference>
<evidence type="ECO:0000256" key="9">
    <source>
        <dbReference type="HAMAP-Rule" id="MF_00151"/>
    </source>
</evidence>
<comment type="catalytic activity">
    <reaction evidence="8 9">
        <text>(R)-4'-phosphopantetheine + ATP + H(+) = 3'-dephospho-CoA + diphosphate</text>
        <dbReference type="Rhea" id="RHEA:19801"/>
        <dbReference type="ChEBI" id="CHEBI:15378"/>
        <dbReference type="ChEBI" id="CHEBI:30616"/>
        <dbReference type="ChEBI" id="CHEBI:33019"/>
        <dbReference type="ChEBI" id="CHEBI:57328"/>
        <dbReference type="ChEBI" id="CHEBI:61723"/>
        <dbReference type="EC" id="2.7.7.3"/>
    </reaction>
</comment>
<evidence type="ECO:0000256" key="1">
    <source>
        <dbReference type="ARBA" id="ARBA00022490"/>
    </source>
</evidence>
<dbReference type="SUPFAM" id="SSF52374">
    <property type="entry name" value="Nucleotidylyl transferase"/>
    <property type="match status" value="1"/>
</dbReference>
<sequence length="160" mass="17343">MTTVLCPGSFDPITNGHLDIIIRARDLFGEVLVGVGRNSLKSNYLFGEQRLDLVRQATAHLDGVRAETMEGLLVDFAHQRGITTVVKGLRFGADFDFELQLAHMNHSLTGLETVLLPAAAGNVTLSSTIIREVLKLGGDVSSYVPPCVVDAARQIDNQNQ</sequence>
<reference evidence="11 12" key="1">
    <citation type="submission" date="2018-11" db="EMBL/GenBank/DDBJ databases">
        <title>Genomes From Bacteria Associated with the Canine Oral Cavity: a Test Case for Automated Genome-Based Taxonomic Assignment.</title>
        <authorList>
            <person name="Coil D.A."/>
            <person name="Jospin G."/>
            <person name="Darling A.E."/>
            <person name="Wallis C."/>
            <person name="Davis I.J."/>
            <person name="Harris S."/>
            <person name="Eisen J.A."/>
            <person name="Holcombe L.J."/>
            <person name="O'Flynn C."/>
        </authorList>
    </citation>
    <scope>NUCLEOTIDE SEQUENCE [LARGE SCALE GENOMIC DNA]</scope>
    <source>
        <strain evidence="11 12">OH887_COT-365</strain>
    </source>
</reference>
<keyword evidence="5 9" id="KW-0067">ATP-binding</keyword>
<keyword evidence="4 9" id="KW-0547">Nucleotide-binding</keyword>
<name>A0A3P1T4U6_9ACTN</name>
<feature type="binding site" evidence="9">
    <location>
        <position position="17"/>
    </location>
    <ligand>
        <name>ATP</name>
        <dbReference type="ChEBI" id="CHEBI:30616"/>
    </ligand>
</feature>
<evidence type="ECO:0000256" key="4">
    <source>
        <dbReference type="ARBA" id="ARBA00022741"/>
    </source>
</evidence>
<evidence type="ECO:0000256" key="6">
    <source>
        <dbReference type="ARBA" id="ARBA00022842"/>
    </source>
</evidence>
<dbReference type="NCBIfam" id="TIGR01510">
    <property type="entry name" value="coaD_prev_kdtB"/>
    <property type="match status" value="1"/>
</dbReference>
<feature type="binding site" evidence="9">
    <location>
        <begin position="122"/>
        <end position="128"/>
    </location>
    <ligand>
        <name>ATP</name>
        <dbReference type="ChEBI" id="CHEBI:30616"/>
    </ligand>
</feature>
<evidence type="ECO:0000259" key="10">
    <source>
        <dbReference type="Pfam" id="PF01467"/>
    </source>
</evidence>
<accession>A0A3P1T4U6</accession>
<feature type="binding site" evidence="9">
    <location>
        <begin position="88"/>
        <end position="90"/>
    </location>
    <ligand>
        <name>ATP</name>
        <dbReference type="ChEBI" id="CHEBI:30616"/>
    </ligand>
</feature>
<keyword evidence="6 9" id="KW-0460">Magnesium</keyword>
<feature type="binding site" evidence="9">
    <location>
        <position position="73"/>
    </location>
    <ligand>
        <name>substrate</name>
    </ligand>
</feature>
<dbReference type="GO" id="GO:0015937">
    <property type="term" value="P:coenzyme A biosynthetic process"/>
    <property type="evidence" value="ECO:0007669"/>
    <property type="project" value="UniProtKB-UniRule"/>
</dbReference>
<feature type="binding site" evidence="9">
    <location>
        <position position="87"/>
    </location>
    <ligand>
        <name>substrate</name>
    </ligand>
</feature>
<dbReference type="GO" id="GO:0005524">
    <property type="term" value="F:ATP binding"/>
    <property type="evidence" value="ECO:0007669"/>
    <property type="project" value="UniProtKB-KW"/>
</dbReference>
<comment type="caution">
    <text evidence="11">The sequence shown here is derived from an EMBL/GenBank/DDBJ whole genome shotgun (WGS) entry which is preliminary data.</text>
</comment>
<dbReference type="AlphaFoldDB" id="A0A3P1T4U6"/>
<keyword evidence="7 9" id="KW-0173">Coenzyme A biosynthesis</keyword>
<dbReference type="NCBIfam" id="TIGR00125">
    <property type="entry name" value="cyt_tran_rel"/>
    <property type="match status" value="1"/>
</dbReference>
<comment type="pathway">
    <text evidence="9">Cofactor biosynthesis; coenzyme A biosynthesis; CoA from (R)-pantothenate: step 4/5.</text>
</comment>
<dbReference type="OrthoDB" id="9806661at2"/>
<feature type="binding site" evidence="9">
    <location>
        <begin position="9"/>
        <end position="10"/>
    </location>
    <ligand>
        <name>ATP</name>
        <dbReference type="ChEBI" id="CHEBI:30616"/>
    </ligand>
</feature>
<dbReference type="CDD" id="cd02163">
    <property type="entry name" value="PPAT"/>
    <property type="match status" value="1"/>
</dbReference>
<comment type="function">
    <text evidence="9">Reversibly transfers an adenylyl group from ATP to 4'-phosphopantetheine, yielding dephospho-CoA (dPCoA) and pyrophosphate.</text>
</comment>
<dbReference type="UniPathway" id="UPA00241">
    <property type="reaction ID" value="UER00355"/>
</dbReference>
<dbReference type="PANTHER" id="PTHR21342:SF1">
    <property type="entry name" value="PHOSPHOPANTETHEINE ADENYLYLTRANSFERASE"/>
    <property type="match status" value="1"/>
</dbReference>
<gene>
    <name evidence="9" type="primary">coaD</name>
    <name evidence="11" type="ORF">EII34_14235</name>
</gene>
<dbReference type="Gene3D" id="3.40.50.620">
    <property type="entry name" value="HUPs"/>
    <property type="match status" value="1"/>
</dbReference>
<evidence type="ECO:0000256" key="3">
    <source>
        <dbReference type="ARBA" id="ARBA00022695"/>
    </source>
</evidence>
<dbReference type="RefSeq" id="WP_124845839.1">
    <property type="nucleotide sequence ID" value="NZ_JAUNKP010000028.1"/>
</dbReference>
<dbReference type="GO" id="GO:0004595">
    <property type="term" value="F:pantetheine-phosphate adenylyltransferase activity"/>
    <property type="evidence" value="ECO:0007669"/>
    <property type="project" value="UniProtKB-UniRule"/>
</dbReference>
<keyword evidence="3 9" id="KW-0548">Nucleotidyltransferase</keyword>
<comment type="subunit">
    <text evidence="9">Homohexamer.</text>
</comment>
<feature type="site" description="Transition state stabilizer" evidence="9">
    <location>
        <position position="17"/>
    </location>
</feature>
<evidence type="ECO:0000256" key="8">
    <source>
        <dbReference type="ARBA" id="ARBA00029346"/>
    </source>
</evidence>